<sequence length="126" mass="13398">MRYLASILLRPTAGLLFGLVLGLLVVSPVARASAPAAVVRPAEAPMPAVALPADWQGLHPEARVETDPTLLRPSLAGPALLPPGPGLLVARRPVVRDASGRRQRCLAPNQRWLATWLWTSVLPNAP</sequence>
<gene>
    <name evidence="1" type="ORF">E5K02_09590</name>
</gene>
<proteinExistence type="predicted"/>
<accession>A0A4Z0QHY8</accession>
<dbReference type="RefSeq" id="WP_135394375.1">
    <property type="nucleotide sequence ID" value="NZ_SRMB01000001.1"/>
</dbReference>
<evidence type="ECO:0000313" key="2">
    <source>
        <dbReference type="Proteomes" id="UP000298471"/>
    </source>
</evidence>
<reference evidence="1 2" key="1">
    <citation type="submission" date="2019-04" db="EMBL/GenBank/DDBJ databases">
        <authorList>
            <person name="Feng G."/>
            <person name="Zhang J."/>
            <person name="Zhu H."/>
        </authorList>
    </citation>
    <scope>NUCLEOTIDE SEQUENCE [LARGE SCALE GENOMIC DNA]</scope>
    <source>
        <strain evidence="1 2">9PBR-1</strain>
    </source>
</reference>
<organism evidence="1 2">
    <name type="scientific">Hymenobacter metallicola</name>
    <dbReference type="NCBI Taxonomy" id="2563114"/>
    <lineage>
        <taxon>Bacteria</taxon>
        <taxon>Pseudomonadati</taxon>
        <taxon>Bacteroidota</taxon>
        <taxon>Cytophagia</taxon>
        <taxon>Cytophagales</taxon>
        <taxon>Hymenobacteraceae</taxon>
        <taxon>Hymenobacter</taxon>
    </lineage>
</organism>
<evidence type="ECO:0000313" key="1">
    <source>
        <dbReference type="EMBL" id="TGE29687.1"/>
    </source>
</evidence>
<dbReference type="Proteomes" id="UP000298471">
    <property type="component" value="Unassembled WGS sequence"/>
</dbReference>
<keyword evidence="2" id="KW-1185">Reference proteome</keyword>
<comment type="caution">
    <text evidence="1">The sequence shown here is derived from an EMBL/GenBank/DDBJ whole genome shotgun (WGS) entry which is preliminary data.</text>
</comment>
<protein>
    <submittedName>
        <fullName evidence="1">Uncharacterized protein</fullName>
    </submittedName>
</protein>
<dbReference type="EMBL" id="SRMB01000001">
    <property type="protein sequence ID" value="TGE29687.1"/>
    <property type="molecule type" value="Genomic_DNA"/>
</dbReference>
<name>A0A4Z0QHY8_9BACT</name>
<dbReference type="AlphaFoldDB" id="A0A4Z0QHY8"/>